<accession>A0A9E2KQG4</accession>
<dbReference type="EMBL" id="JAHLFG010000071">
    <property type="protein sequence ID" value="MBU3827172.1"/>
    <property type="molecule type" value="Genomic_DNA"/>
</dbReference>
<dbReference type="FunFam" id="3.40.50.140:FF:000001">
    <property type="entry name" value="DNA topoisomerase 1"/>
    <property type="match status" value="1"/>
</dbReference>
<dbReference type="InterPro" id="IPR034149">
    <property type="entry name" value="TOPRIM_TopoI"/>
</dbReference>
<comment type="caution">
    <text evidence="11">The sequence shown here is derived from an EMBL/GenBank/DDBJ whole genome shotgun (WGS) entry which is preliminary data.</text>
</comment>
<keyword evidence="2" id="KW-0460">Magnesium</keyword>
<feature type="domain" description="Toprim" evidence="10">
    <location>
        <begin position="3"/>
        <end position="139"/>
    </location>
</feature>
<evidence type="ECO:0000313" key="12">
    <source>
        <dbReference type="Proteomes" id="UP000824150"/>
    </source>
</evidence>
<dbReference type="GO" id="GO:0003677">
    <property type="term" value="F:DNA binding"/>
    <property type="evidence" value="ECO:0007669"/>
    <property type="project" value="UniProtKB-KW"/>
</dbReference>
<evidence type="ECO:0000256" key="9">
    <source>
        <dbReference type="ARBA" id="ARBA00032877"/>
    </source>
</evidence>
<evidence type="ECO:0000256" key="8">
    <source>
        <dbReference type="ARBA" id="ARBA00032235"/>
    </source>
</evidence>
<evidence type="ECO:0000256" key="1">
    <source>
        <dbReference type="ARBA" id="ARBA00022723"/>
    </source>
</evidence>
<dbReference type="InterPro" id="IPR006171">
    <property type="entry name" value="TOPRIM_dom"/>
</dbReference>
<dbReference type="Gene3D" id="3.40.50.140">
    <property type="match status" value="1"/>
</dbReference>
<evidence type="ECO:0000313" key="11">
    <source>
        <dbReference type="EMBL" id="MBU3827172.1"/>
    </source>
</evidence>
<keyword evidence="3" id="KW-0799">Topoisomerase</keyword>
<keyword evidence="4" id="KW-0238">DNA-binding</keyword>
<dbReference type="InterPro" id="IPR000380">
    <property type="entry name" value="Topo_IA"/>
</dbReference>
<dbReference type="GO" id="GO:0046872">
    <property type="term" value="F:metal ion binding"/>
    <property type="evidence" value="ECO:0007669"/>
    <property type="project" value="UniProtKB-KW"/>
</dbReference>
<reference evidence="11" key="2">
    <citation type="submission" date="2021-04" db="EMBL/GenBank/DDBJ databases">
        <authorList>
            <person name="Gilroy R."/>
        </authorList>
    </citation>
    <scope>NUCLEOTIDE SEQUENCE</scope>
    <source>
        <strain evidence="11">687</strain>
    </source>
</reference>
<gene>
    <name evidence="11" type="ORF">IAA31_06760</name>
</gene>
<dbReference type="GO" id="GO:0003917">
    <property type="term" value="F:DNA topoisomerase type I (single strand cut, ATP-independent) activity"/>
    <property type="evidence" value="ECO:0007669"/>
    <property type="project" value="InterPro"/>
</dbReference>
<keyword evidence="5" id="KW-0413">Isomerase</keyword>
<evidence type="ECO:0000256" key="3">
    <source>
        <dbReference type="ARBA" id="ARBA00023029"/>
    </source>
</evidence>
<dbReference type="InterPro" id="IPR023405">
    <property type="entry name" value="Topo_IA_core_domain"/>
</dbReference>
<keyword evidence="1" id="KW-0479">Metal-binding</keyword>
<evidence type="ECO:0000256" key="6">
    <source>
        <dbReference type="ARBA" id="ARBA00030003"/>
    </source>
</evidence>
<dbReference type="PANTHER" id="PTHR42785">
    <property type="entry name" value="DNA TOPOISOMERASE, TYPE IA, CORE"/>
    <property type="match status" value="1"/>
</dbReference>
<dbReference type="SUPFAM" id="SSF56712">
    <property type="entry name" value="Prokaryotic type I DNA topoisomerase"/>
    <property type="match status" value="1"/>
</dbReference>
<dbReference type="GO" id="GO:0006265">
    <property type="term" value="P:DNA topological change"/>
    <property type="evidence" value="ECO:0007669"/>
    <property type="project" value="InterPro"/>
</dbReference>
<feature type="non-terminal residue" evidence="11">
    <location>
        <position position="153"/>
    </location>
</feature>
<dbReference type="CDD" id="cd03363">
    <property type="entry name" value="TOPRIM_TopoIA_TopoI"/>
    <property type="match status" value="1"/>
</dbReference>
<organism evidence="11 12">
    <name type="scientific">Candidatus Anaerobiospirillum merdipullorum</name>
    <dbReference type="NCBI Taxonomy" id="2838450"/>
    <lineage>
        <taxon>Bacteria</taxon>
        <taxon>Pseudomonadati</taxon>
        <taxon>Pseudomonadota</taxon>
        <taxon>Gammaproteobacteria</taxon>
        <taxon>Aeromonadales</taxon>
        <taxon>Succinivibrionaceae</taxon>
        <taxon>Anaerobiospirillum</taxon>
    </lineage>
</organism>
<dbReference type="SMART" id="SM00493">
    <property type="entry name" value="TOPRIM"/>
    <property type="match status" value="1"/>
</dbReference>
<reference evidence="11" key="1">
    <citation type="journal article" date="2021" name="PeerJ">
        <title>Extensive microbial diversity within the chicken gut microbiome revealed by metagenomics and culture.</title>
        <authorList>
            <person name="Gilroy R."/>
            <person name="Ravi A."/>
            <person name="Getino M."/>
            <person name="Pursley I."/>
            <person name="Horton D.L."/>
            <person name="Alikhan N.F."/>
            <person name="Baker D."/>
            <person name="Gharbi K."/>
            <person name="Hall N."/>
            <person name="Watson M."/>
            <person name="Adriaenssens E.M."/>
            <person name="Foster-Nyarko E."/>
            <person name="Jarju S."/>
            <person name="Secka A."/>
            <person name="Antonio M."/>
            <person name="Oren A."/>
            <person name="Chaudhuri R.R."/>
            <person name="La Ragione R."/>
            <person name="Hildebrand F."/>
            <person name="Pallen M.J."/>
        </authorList>
    </citation>
    <scope>NUCLEOTIDE SEQUENCE</scope>
    <source>
        <strain evidence="11">687</strain>
    </source>
</reference>
<evidence type="ECO:0000256" key="7">
    <source>
        <dbReference type="ARBA" id="ARBA00031985"/>
    </source>
</evidence>
<dbReference type="Pfam" id="PF01751">
    <property type="entry name" value="Toprim"/>
    <property type="match status" value="1"/>
</dbReference>
<name>A0A9E2KQG4_9GAMM</name>
<proteinExistence type="predicted"/>
<protein>
    <recommendedName>
        <fullName evidence="9">Omega-protein</fullName>
    </recommendedName>
    <alternativeName>
        <fullName evidence="8">Relaxing enzyme</fullName>
    </alternativeName>
    <alternativeName>
        <fullName evidence="6">Swivelase</fullName>
    </alternativeName>
    <alternativeName>
        <fullName evidence="7">Untwisting enzyme</fullName>
    </alternativeName>
</protein>
<evidence type="ECO:0000256" key="4">
    <source>
        <dbReference type="ARBA" id="ARBA00023125"/>
    </source>
</evidence>
<evidence type="ECO:0000256" key="5">
    <source>
        <dbReference type="ARBA" id="ARBA00023235"/>
    </source>
</evidence>
<evidence type="ECO:0000256" key="2">
    <source>
        <dbReference type="ARBA" id="ARBA00022842"/>
    </source>
</evidence>
<dbReference type="PANTHER" id="PTHR42785:SF1">
    <property type="entry name" value="DNA TOPOISOMERASE"/>
    <property type="match status" value="1"/>
</dbReference>
<evidence type="ECO:0000259" key="10">
    <source>
        <dbReference type="PROSITE" id="PS50880"/>
    </source>
</evidence>
<dbReference type="PROSITE" id="PS50880">
    <property type="entry name" value="TOPRIM"/>
    <property type="match status" value="1"/>
</dbReference>
<dbReference type="Proteomes" id="UP000824150">
    <property type="component" value="Unassembled WGS sequence"/>
</dbReference>
<dbReference type="AlphaFoldDB" id="A0A9E2KQG4"/>
<sequence>MGKALVIVESPSKAAIINRYLGDDYIVKASVGHIRDLPSSSERSKNKVSRTGNPLYDRMGIDPEHNWQAHYEIMPGKDKVVKELKALAKEADTIYLATDLDREGEAIAWHLREVLGGKKPYWRVKYPEITKEAIAQAFAHPSDINMDLVNAQQ</sequence>